<keyword evidence="8" id="KW-0539">Nucleus</keyword>
<dbReference type="PROSITE" id="PS50850">
    <property type="entry name" value="MFS"/>
    <property type="match status" value="1"/>
</dbReference>
<name>A0A195FCZ0_9HYME</name>
<keyword evidence="5" id="KW-0677">Repeat</keyword>
<evidence type="ECO:0000256" key="8">
    <source>
        <dbReference type="ARBA" id="ARBA00023242"/>
    </source>
</evidence>
<feature type="transmembrane region" description="Helical" evidence="11">
    <location>
        <begin position="1057"/>
        <end position="1077"/>
    </location>
</feature>
<dbReference type="SUPFAM" id="SSF50993">
    <property type="entry name" value="Peptidase/esterase 'gauge' domain"/>
    <property type="match status" value="1"/>
</dbReference>
<dbReference type="PROSITE" id="PS00678">
    <property type="entry name" value="WD_REPEATS_1"/>
    <property type="match status" value="1"/>
</dbReference>
<feature type="transmembrane region" description="Helical" evidence="11">
    <location>
        <begin position="1026"/>
        <end position="1045"/>
    </location>
</feature>
<evidence type="ECO:0000256" key="5">
    <source>
        <dbReference type="ARBA" id="ARBA00022737"/>
    </source>
</evidence>
<dbReference type="InterPro" id="IPR036322">
    <property type="entry name" value="WD40_repeat_dom_sf"/>
</dbReference>
<keyword evidence="7 11" id="KW-0472">Membrane</keyword>
<evidence type="ECO:0000256" key="7">
    <source>
        <dbReference type="ARBA" id="ARBA00023136"/>
    </source>
</evidence>
<feature type="transmembrane region" description="Helical" evidence="11">
    <location>
        <begin position="1234"/>
        <end position="1254"/>
    </location>
</feature>
<reference evidence="13 14" key="1">
    <citation type="submission" date="2016-03" db="EMBL/GenBank/DDBJ databases">
        <title>Trachymyrmex septentrionalis WGS genome.</title>
        <authorList>
            <person name="Nygaard S."/>
            <person name="Hu H."/>
            <person name="Boomsma J."/>
            <person name="Zhang G."/>
        </authorList>
    </citation>
    <scope>NUCLEOTIDE SEQUENCE [LARGE SCALE GENOMIC DNA]</scope>
    <source>
        <strain evidence="13">Tsep2-gDNA-1</strain>
        <tissue evidence="13">Whole body</tissue>
    </source>
</reference>
<dbReference type="PROSITE" id="PS50294">
    <property type="entry name" value="WD_REPEATS_REGION"/>
    <property type="match status" value="1"/>
</dbReference>
<evidence type="ECO:0000256" key="10">
    <source>
        <dbReference type="SAM" id="MobiDB-lite"/>
    </source>
</evidence>
<feature type="domain" description="Major facilitator superfamily (MFS) profile" evidence="12">
    <location>
        <begin position="943"/>
        <end position="1400"/>
    </location>
</feature>
<dbReference type="InterPro" id="IPR019775">
    <property type="entry name" value="WD40_repeat_CS"/>
</dbReference>
<evidence type="ECO:0000256" key="3">
    <source>
        <dbReference type="ARBA" id="ARBA00022574"/>
    </source>
</evidence>
<comment type="subcellular location">
    <subcellularLocation>
        <location evidence="2">Membrane</location>
        <topology evidence="2">Multi-pass membrane protein</topology>
    </subcellularLocation>
    <subcellularLocation>
        <location evidence="1">Nucleus</location>
    </subcellularLocation>
</comment>
<evidence type="ECO:0000313" key="13">
    <source>
        <dbReference type="EMBL" id="KYN38256.1"/>
    </source>
</evidence>
<dbReference type="GO" id="GO:0000278">
    <property type="term" value="P:mitotic cell cycle"/>
    <property type="evidence" value="ECO:0007669"/>
    <property type="project" value="TreeGrafter"/>
</dbReference>
<dbReference type="InterPro" id="IPR057646">
    <property type="entry name" value="WD40_WDHD1_1st"/>
</dbReference>
<dbReference type="Pfam" id="PF00083">
    <property type="entry name" value="Sugar_tr"/>
    <property type="match status" value="1"/>
</dbReference>
<evidence type="ECO:0000259" key="12">
    <source>
        <dbReference type="PROSITE" id="PS50850"/>
    </source>
</evidence>
<evidence type="ECO:0000256" key="4">
    <source>
        <dbReference type="ARBA" id="ARBA00022692"/>
    </source>
</evidence>
<feature type="compositionally biased region" description="Basic and acidic residues" evidence="10">
    <location>
        <begin position="753"/>
        <end position="770"/>
    </location>
</feature>
<dbReference type="SUPFAM" id="SSF103473">
    <property type="entry name" value="MFS general substrate transporter"/>
    <property type="match status" value="1"/>
</dbReference>
<dbReference type="GO" id="GO:0022857">
    <property type="term" value="F:transmembrane transporter activity"/>
    <property type="evidence" value="ECO:0007669"/>
    <property type="project" value="InterPro"/>
</dbReference>
<dbReference type="SMART" id="SM00320">
    <property type="entry name" value="WD40"/>
    <property type="match status" value="5"/>
</dbReference>
<dbReference type="GO" id="GO:0003677">
    <property type="term" value="F:DNA binding"/>
    <property type="evidence" value="ECO:0007669"/>
    <property type="project" value="UniProtKB-KW"/>
</dbReference>
<feature type="transmembrane region" description="Helical" evidence="11">
    <location>
        <begin position="1315"/>
        <end position="1335"/>
    </location>
</feature>
<dbReference type="CDD" id="cd17317">
    <property type="entry name" value="MFS_SLC22"/>
    <property type="match status" value="1"/>
</dbReference>
<dbReference type="GO" id="GO:0016020">
    <property type="term" value="C:membrane"/>
    <property type="evidence" value="ECO:0007669"/>
    <property type="project" value="UniProtKB-SubCell"/>
</dbReference>
<dbReference type="InterPro" id="IPR048591">
    <property type="entry name" value="WDHD1/CFT4_hel"/>
</dbReference>
<evidence type="ECO:0000313" key="14">
    <source>
        <dbReference type="Proteomes" id="UP000078541"/>
    </source>
</evidence>
<feature type="region of interest" description="Disordered" evidence="10">
    <location>
        <begin position="821"/>
        <end position="858"/>
    </location>
</feature>
<keyword evidence="14" id="KW-1185">Reference proteome</keyword>
<dbReference type="PROSITE" id="PS50082">
    <property type="entry name" value="WD_REPEATS_2"/>
    <property type="match status" value="1"/>
</dbReference>
<feature type="transmembrane region" description="Helical" evidence="11">
    <location>
        <begin position="1347"/>
        <end position="1369"/>
    </location>
</feature>
<dbReference type="STRING" id="34720.A0A195FCZ0"/>
<proteinExistence type="predicted"/>
<dbReference type="GO" id="GO:0043596">
    <property type="term" value="C:nuclear replication fork"/>
    <property type="evidence" value="ECO:0007669"/>
    <property type="project" value="TreeGrafter"/>
</dbReference>
<dbReference type="GO" id="GO:0003682">
    <property type="term" value="F:chromatin binding"/>
    <property type="evidence" value="ECO:0007669"/>
    <property type="project" value="TreeGrafter"/>
</dbReference>
<feature type="transmembrane region" description="Helical" evidence="11">
    <location>
        <begin position="1375"/>
        <end position="1395"/>
    </location>
</feature>
<protein>
    <submittedName>
        <fullName evidence="13">WD repeat and HMG-box DNA-binding protein 1</fullName>
    </submittedName>
</protein>
<evidence type="ECO:0000256" key="9">
    <source>
        <dbReference type="PROSITE-ProRule" id="PRU00221"/>
    </source>
</evidence>
<dbReference type="Gene3D" id="1.20.1250.20">
    <property type="entry name" value="MFS general substrate transporter like domains"/>
    <property type="match status" value="1"/>
</dbReference>
<dbReference type="Pfam" id="PF12341">
    <property type="entry name" value="Mcl1_mid"/>
    <property type="match status" value="1"/>
</dbReference>
<feature type="transmembrane region" description="Helical" evidence="11">
    <location>
        <begin position="1083"/>
        <end position="1104"/>
    </location>
</feature>
<dbReference type="SUPFAM" id="SSF50978">
    <property type="entry name" value="WD40 repeat-like"/>
    <property type="match status" value="1"/>
</dbReference>
<evidence type="ECO:0000256" key="6">
    <source>
        <dbReference type="ARBA" id="ARBA00022989"/>
    </source>
</evidence>
<dbReference type="PANTHER" id="PTHR19932">
    <property type="entry name" value="WD REPEAT AND HMG-BOX DNA BINDING PROTEIN"/>
    <property type="match status" value="1"/>
</dbReference>
<dbReference type="Proteomes" id="UP000078541">
    <property type="component" value="Unassembled WGS sequence"/>
</dbReference>
<feature type="region of interest" description="Disordered" evidence="10">
    <location>
        <begin position="753"/>
        <end position="795"/>
    </location>
</feature>
<dbReference type="Gene3D" id="2.130.10.10">
    <property type="entry name" value="YVTN repeat-like/Quinoprotein amine dehydrogenase"/>
    <property type="match status" value="2"/>
</dbReference>
<feature type="repeat" description="WD" evidence="9">
    <location>
        <begin position="133"/>
        <end position="174"/>
    </location>
</feature>
<feature type="transmembrane region" description="Helical" evidence="11">
    <location>
        <begin position="1290"/>
        <end position="1309"/>
    </location>
</feature>
<dbReference type="Pfam" id="PF20946">
    <property type="entry name" value="Ctf4_C"/>
    <property type="match status" value="1"/>
</dbReference>
<sequence length="1426" mass="158327">NMSLIRKPMRYAHQEGHTDVCYFSGEKRGLVTCGCDGDVRSWLNLMDDDPTTSCISEQAITAISKDGKIFVGNDNNTVQILTYPDLEKEGIVTRFSAPVSALATAKDSSLIVSGACDMRIQVTNINTLDSIELEGHEAPILGLSLDPKEEFVASSSADGSIRVWNIKEKRTIHVWNNIVPKCNSFFIAKSYCTPSFKCTDGSCLAYPSNKDIVIVERLSWKELCRLKCPTLKTEISICKFSECGTRIAASSLYGEIVVWNVETKDIIGYLEHEQDTKITALVWHIDHSNEIAFCDALGKLGCIDVISTSKPRSDVMLDFEKNEDAMENNIALSDHDDDDDENVISLNKIKASVNLEDDEKSNFDVDSEKLPCDTKTFIPNVKLQSSFQPGSTPSHLLSYFMMWNDVGMIRCFSSEDGEECSIEVEFHDVTVHRSMHINNYLRHSLAALSTQALALSCAASEDGPSKIVVIALQGWGSGNKEWSLDLPEGEESECLAVGDNFVAVATSKRNLRIFMVGGTQREILALPGPVVAMNGLGNHLLIAYHAGIGPAGDQNISLLWIQIQGAHLRSQTLMLPLSPTSDLMWLGLSDARSPTIMDSDDVIRIYDKRSCQWRVLCDANTQGKGRADHYFIIGVSEYERNMRCILCKGSYYPPTTPRPIITEISLSAPLCEPESEKTEKERKLWEIGNNPLDETEAMLTLIALACKSNLEYRAVDICEQIASTKVIDLAVRYALRLNKMALANKLETIADAKSDSKDTNEKEMENHQDDFTNNGNFNGSQDVNSQEDNDVSLPSIKKPEIEIKPLAMSQTLKRVNPFLKAGSPSLSPRGLAGLNSLPEKPQKPALPKITPVKSKSKTESKKDSFINWYAKNKKNLQEEFPEVNVSELTKIGLTRYKEEMAQSNTDNATGSSEIFKKRKLSSHVSLDPVQEAMGSMGPWHIVIAVVISLVKFPVAWHQLSIVFLAPPTNFSCIAPLSATNDSMIMKCEVDVGNGTIEECTEFSYDKRIFRESIITQWDLVCDREQLANLAQSCTMFGVLVGNLIFSMMADRIGRKRPLIIAIALQSVTGFASAFAPWYELFLILKFLCAVSTGGTMLVSFVLLMEIIGVEWRSIMSVLYHVPFLIAHVMNPLISYLTLTWYGFQMAVSIPSIFLLSYYWIIPESPRWLLAIGKYRQAERILLKAAGRNKIPMENVKLALETYENQMTIQHAKNNKKYNITHLFRTPNLRLKTTYVSVNWFVCGICFFGLAQYMGHLDGNIFINVAVSAAMEIPGTIIVLFLISRVSRLKILISGNILSGVSLLLITLITNGNVRIFLASLGLVGMAISFPTVYLYSCEVFPTVVRNVGVGLGSTSARIGSIIAPFIATMGTIQPWLPPVIFGIGPILGAILCLFLPETMNCELPETIEDAENFGKYGTINTIKYFY</sequence>
<dbReference type="InterPro" id="IPR015943">
    <property type="entry name" value="WD40/YVTN_repeat-like_dom_sf"/>
</dbReference>
<dbReference type="Pfam" id="PF24817">
    <property type="entry name" value="WD40_WDHD1_1st"/>
    <property type="match status" value="1"/>
</dbReference>
<dbReference type="InterPro" id="IPR036259">
    <property type="entry name" value="MFS_trans_sf"/>
</dbReference>
<feature type="transmembrane region" description="Helical" evidence="11">
    <location>
        <begin position="1260"/>
        <end position="1283"/>
    </location>
</feature>
<dbReference type="EMBL" id="KQ981673">
    <property type="protein sequence ID" value="KYN38256.1"/>
    <property type="molecule type" value="Genomic_DNA"/>
</dbReference>
<feature type="compositionally biased region" description="Polar residues" evidence="10">
    <location>
        <begin position="771"/>
        <end position="784"/>
    </location>
</feature>
<feature type="transmembrane region" description="Helical" evidence="11">
    <location>
        <begin position="1116"/>
        <end position="1135"/>
    </location>
</feature>
<dbReference type="GO" id="GO:0006261">
    <property type="term" value="P:DNA-templated DNA replication"/>
    <property type="evidence" value="ECO:0007669"/>
    <property type="project" value="TreeGrafter"/>
</dbReference>
<evidence type="ECO:0000256" key="2">
    <source>
        <dbReference type="ARBA" id="ARBA00004141"/>
    </source>
</evidence>
<accession>A0A195FCZ0</accession>
<keyword evidence="4 11" id="KW-0812">Transmembrane</keyword>
<keyword evidence="3 9" id="KW-0853">WD repeat</keyword>
<dbReference type="InterPro" id="IPR001680">
    <property type="entry name" value="WD40_rpt"/>
</dbReference>
<keyword evidence="13" id="KW-0238">DNA-binding</keyword>
<dbReference type="GO" id="GO:0006281">
    <property type="term" value="P:DNA repair"/>
    <property type="evidence" value="ECO:0007669"/>
    <property type="project" value="TreeGrafter"/>
</dbReference>
<dbReference type="InterPro" id="IPR022100">
    <property type="entry name" value="WDHD1/CFT4_beta-prop_2nd"/>
</dbReference>
<evidence type="ECO:0000256" key="11">
    <source>
        <dbReference type="SAM" id="Phobius"/>
    </source>
</evidence>
<dbReference type="InterPro" id="IPR020846">
    <property type="entry name" value="MFS_dom"/>
</dbReference>
<feature type="non-terminal residue" evidence="13">
    <location>
        <position position="1"/>
    </location>
</feature>
<evidence type="ECO:0000256" key="1">
    <source>
        <dbReference type="ARBA" id="ARBA00004123"/>
    </source>
</evidence>
<keyword evidence="6 11" id="KW-1133">Transmembrane helix</keyword>
<gene>
    <name evidence="13" type="ORF">ALC56_07296</name>
</gene>
<feature type="transmembrane region" description="Helical" evidence="11">
    <location>
        <begin position="1141"/>
        <end position="1160"/>
    </location>
</feature>
<dbReference type="PANTHER" id="PTHR19932:SF10">
    <property type="entry name" value="WD REPEAT AND HMG-BOX DNA-BINDING PROTEIN 1"/>
    <property type="match status" value="1"/>
</dbReference>
<organism evidence="13 14">
    <name type="scientific">Trachymyrmex septentrionalis</name>
    <dbReference type="NCBI Taxonomy" id="34720"/>
    <lineage>
        <taxon>Eukaryota</taxon>
        <taxon>Metazoa</taxon>
        <taxon>Ecdysozoa</taxon>
        <taxon>Arthropoda</taxon>
        <taxon>Hexapoda</taxon>
        <taxon>Insecta</taxon>
        <taxon>Pterygota</taxon>
        <taxon>Neoptera</taxon>
        <taxon>Endopterygota</taxon>
        <taxon>Hymenoptera</taxon>
        <taxon>Apocrita</taxon>
        <taxon>Aculeata</taxon>
        <taxon>Formicoidea</taxon>
        <taxon>Formicidae</taxon>
        <taxon>Myrmicinae</taxon>
        <taxon>Trachymyrmex</taxon>
    </lineage>
</organism>
<dbReference type="InterPro" id="IPR005828">
    <property type="entry name" value="MFS_sugar_transport-like"/>
</dbReference>